<dbReference type="Proteomes" id="UP000249616">
    <property type="component" value="Chromosome"/>
</dbReference>
<dbReference type="RefSeq" id="WP_112439065.1">
    <property type="nucleotide sequence ID" value="NZ_CBDRHE010000060.1"/>
</dbReference>
<dbReference type="KEGG" id="scad:DN051_17915"/>
<protein>
    <submittedName>
        <fullName evidence="2">Uncharacterized protein</fullName>
    </submittedName>
</protein>
<gene>
    <name evidence="2" type="ORF">DN051_17915</name>
</gene>
<evidence type="ECO:0000256" key="1">
    <source>
        <dbReference type="SAM" id="MobiDB-lite"/>
    </source>
</evidence>
<dbReference type="Gene3D" id="2.30.30.40">
    <property type="entry name" value="SH3 Domains"/>
    <property type="match status" value="1"/>
</dbReference>
<feature type="region of interest" description="Disordered" evidence="1">
    <location>
        <begin position="1"/>
        <end position="35"/>
    </location>
</feature>
<reference evidence="2 3" key="1">
    <citation type="journal article" date="2019" name="Int. J. Syst. Evol. Microbiol.">
        <title>Streptomyces cadmiisoli sp. nov., a novel actinomycete isolated from cadmium-contaminated soil.</title>
        <authorList>
            <person name="Li K."/>
            <person name="Tang X."/>
            <person name="Zhao J."/>
            <person name="Guo Y."/>
            <person name="Tang Y."/>
            <person name="Gao J."/>
        </authorList>
    </citation>
    <scope>NUCLEOTIDE SEQUENCE [LARGE SCALE GENOMIC DNA]</scope>
    <source>
        <strain evidence="2 3">ZFG47</strain>
    </source>
</reference>
<dbReference type="EMBL" id="CP030073">
    <property type="protein sequence ID" value="AWW38299.1"/>
    <property type="molecule type" value="Genomic_DNA"/>
</dbReference>
<dbReference type="AlphaFoldDB" id="A0A2Z4IZS0"/>
<name>A0A2Z4IZS0_9ACTN</name>
<sequence>MATEDIEIPATAGPETAPASTDDADPTTGATTQARTRAYSVAPGIRLNVRGGPGVHHRVVRVLPEGATVQIHCQRPGDTVTGYYGTSNIWDCIANGQFVSDTYVNTGSDGYVAARCS</sequence>
<accession>A0A2Z4IZS0</accession>
<organism evidence="2 3">
    <name type="scientific">Streptomyces cadmiisoli</name>
    <dbReference type="NCBI Taxonomy" id="2184053"/>
    <lineage>
        <taxon>Bacteria</taxon>
        <taxon>Bacillati</taxon>
        <taxon>Actinomycetota</taxon>
        <taxon>Actinomycetes</taxon>
        <taxon>Kitasatosporales</taxon>
        <taxon>Streptomycetaceae</taxon>
        <taxon>Streptomyces</taxon>
        <taxon>Streptomyces aurantiacus group</taxon>
    </lineage>
</organism>
<evidence type="ECO:0000313" key="2">
    <source>
        <dbReference type="EMBL" id="AWW38299.1"/>
    </source>
</evidence>
<keyword evidence="3" id="KW-1185">Reference proteome</keyword>
<feature type="compositionally biased region" description="Low complexity" evidence="1">
    <location>
        <begin position="14"/>
        <end position="35"/>
    </location>
</feature>
<evidence type="ECO:0000313" key="3">
    <source>
        <dbReference type="Proteomes" id="UP000249616"/>
    </source>
</evidence>
<proteinExistence type="predicted"/>